<dbReference type="OrthoDB" id="9988580at2759"/>
<dbReference type="PROSITE" id="PS50088">
    <property type="entry name" value="ANK_REPEAT"/>
    <property type="match status" value="2"/>
</dbReference>
<name>A0A0N0U624_9HYME</name>
<evidence type="ECO:0000256" key="2">
    <source>
        <dbReference type="ARBA" id="ARBA00023043"/>
    </source>
</evidence>
<dbReference type="Gene3D" id="1.25.40.20">
    <property type="entry name" value="Ankyrin repeat-containing domain"/>
    <property type="match status" value="1"/>
</dbReference>
<keyword evidence="1" id="KW-0677">Repeat</keyword>
<dbReference type="Proteomes" id="UP000053105">
    <property type="component" value="Unassembled WGS sequence"/>
</dbReference>
<evidence type="ECO:0000256" key="3">
    <source>
        <dbReference type="PROSITE-ProRule" id="PRU00023"/>
    </source>
</evidence>
<dbReference type="AlphaFoldDB" id="A0A0N0U624"/>
<feature type="repeat" description="ANK" evidence="3">
    <location>
        <begin position="97"/>
        <end position="129"/>
    </location>
</feature>
<evidence type="ECO:0000313" key="6">
    <source>
        <dbReference type="Proteomes" id="UP000053105"/>
    </source>
</evidence>
<sequence length="246" mass="27441">MERSHSCNNRNTCCSINSNIGVSQSLVEMEFERGIWYAAQYNDLDRVKTLLKKGVSSNAEDSAGYTALHYAARNGHYKICNILLENDAAVNTQTRCGHATALHRAAMQGHSEIVELLLRFNANPNLRDVDGHTALHRALMARSISVCKLLIPCTNLSLLNSNTQNIEQLTKEKCPDILTFLATYMNKENEEPKREVRAATTNFNGQNKFYSNRAQSQSVVKNKRRERGGGGGGGTWCKKRTLDCDS</sequence>
<feature type="repeat" description="ANK" evidence="3">
    <location>
        <begin position="63"/>
        <end position="95"/>
    </location>
</feature>
<evidence type="ECO:0000256" key="1">
    <source>
        <dbReference type="ARBA" id="ARBA00022737"/>
    </source>
</evidence>
<evidence type="ECO:0000313" key="5">
    <source>
        <dbReference type="EMBL" id="KOX75728.1"/>
    </source>
</evidence>
<feature type="region of interest" description="Disordered" evidence="4">
    <location>
        <begin position="214"/>
        <end position="234"/>
    </location>
</feature>
<dbReference type="Pfam" id="PF12796">
    <property type="entry name" value="Ank_2"/>
    <property type="match status" value="2"/>
</dbReference>
<dbReference type="STRING" id="166423.A0A0N0U624"/>
<dbReference type="InterPro" id="IPR036770">
    <property type="entry name" value="Ankyrin_rpt-contain_sf"/>
</dbReference>
<proteinExistence type="predicted"/>
<keyword evidence="6" id="KW-1185">Reference proteome</keyword>
<dbReference type="PANTHER" id="PTHR24171">
    <property type="entry name" value="ANKYRIN REPEAT DOMAIN-CONTAINING PROTEIN 39-RELATED"/>
    <property type="match status" value="1"/>
</dbReference>
<dbReference type="PRINTS" id="PR01415">
    <property type="entry name" value="ANKYRIN"/>
</dbReference>
<dbReference type="SUPFAM" id="SSF48403">
    <property type="entry name" value="Ankyrin repeat"/>
    <property type="match status" value="1"/>
</dbReference>
<organism evidence="5 6">
    <name type="scientific">Melipona quadrifasciata</name>
    <dbReference type="NCBI Taxonomy" id="166423"/>
    <lineage>
        <taxon>Eukaryota</taxon>
        <taxon>Metazoa</taxon>
        <taxon>Ecdysozoa</taxon>
        <taxon>Arthropoda</taxon>
        <taxon>Hexapoda</taxon>
        <taxon>Insecta</taxon>
        <taxon>Pterygota</taxon>
        <taxon>Neoptera</taxon>
        <taxon>Endopterygota</taxon>
        <taxon>Hymenoptera</taxon>
        <taxon>Apocrita</taxon>
        <taxon>Aculeata</taxon>
        <taxon>Apoidea</taxon>
        <taxon>Anthophila</taxon>
        <taxon>Apidae</taxon>
        <taxon>Melipona</taxon>
    </lineage>
</organism>
<evidence type="ECO:0000256" key="4">
    <source>
        <dbReference type="SAM" id="MobiDB-lite"/>
    </source>
</evidence>
<dbReference type="EMBL" id="KQ435759">
    <property type="protein sequence ID" value="KOX75728.1"/>
    <property type="molecule type" value="Genomic_DNA"/>
</dbReference>
<reference evidence="5 6" key="1">
    <citation type="submission" date="2015-07" db="EMBL/GenBank/DDBJ databases">
        <title>The genome of Melipona quadrifasciata.</title>
        <authorList>
            <person name="Pan H."/>
            <person name="Kapheim K."/>
        </authorList>
    </citation>
    <scope>NUCLEOTIDE SEQUENCE [LARGE SCALE GENOMIC DNA]</scope>
    <source>
        <strain evidence="5">0111107301</strain>
        <tissue evidence="5">Whole body</tissue>
    </source>
</reference>
<dbReference type="PANTHER" id="PTHR24171:SF9">
    <property type="entry name" value="ANKYRIN REPEAT DOMAIN-CONTAINING PROTEIN 39"/>
    <property type="match status" value="1"/>
</dbReference>
<dbReference type="SMART" id="SM00248">
    <property type="entry name" value="ANK"/>
    <property type="match status" value="4"/>
</dbReference>
<protein>
    <submittedName>
        <fullName evidence="5">Ankyrin repeat domain-containing protein 39</fullName>
    </submittedName>
</protein>
<dbReference type="PROSITE" id="PS50297">
    <property type="entry name" value="ANK_REP_REGION"/>
    <property type="match status" value="2"/>
</dbReference>
<accession>A0A0N0U624</accession>
<dbReference type="InterPro" id="IPR002110">
    <property type="entry name" value="Ankyrin_rpt"/>
</dbReference>
<keyword evidence="2 3" id="KW-0040">ANK repeat</keyword>
<gene>
    <name evidence="5" type="ORF">WN51_12055</name>
</gene>